<evidence type="ECO:0000313" key="2">
    <source>
        <dbReference type="EMBL" id="JAS01547.1"/>
    </source>
</evidence>
<dbReference type="SUPFAM" id="SSF53756">
    <property type="entry name" value="UDP-Glycosyltransferase/glycogen phosphorylase"/>
    <property type="match status" value="1"/>
</dbReference>
<reference evidence="2" key="2">
    <citation type="journal article" date="2017" name="J. Med. Entomol.">
        <title>Transcriptome Analysis of the Triatoma infestans (Hemiptera: Reduviidae) Integument.</title>
        <authorList>
            <person name="Calderon-Fernandez G.M."/>
            <person name="Moriconi D.E."/>
            <person name="Dulbecco A.B."/>
            <person name="Juarez M.P."/>
        </authorList>
    </citation>
    <scope>NUCLEOTIDE SEQUENCE</scope>
    <source>
        <strain evidence="2">Int1</strain>
        <tissue evidence="2">Integument</tissue>
    </source>
</reference>
<sequence length="61" mass="7095">MVIHGKKLGQNILYSQFLWRVIETPEGRKWVDTQVVLAMPYDSPVPGYGNNVVNTLRLWYC</sequence>
<organism evidence="2">
    <name type="scientific">Triatoma infestans</name>
    <name type="common">Assassin bug</name>
    <dbReference type="NCBI Taxonomy" id="30076"/>
    <lineage>
        <taxon>Eukaryota</taxon>
        <taxon>Metazoa</taxon>
        <taxon>Ecdysozoa</taxon>
        <taxon>Arthropoda</taxon>
        <taxon>Hexapoda</taxon>
        <taxon>Insecta</taxon>
        <taxon>Pterygota</taxon>
        <taxon>Neoptera</taxon>
        <taxon>Paraneoptera</taxon>
        <taxon>Hemiptera</taxon>
        <taxon>Heteroptera</taxon>
        <taxon>Panheteroptera</taxon>
        <taxon>Cimicomorpha</taxon>
        <taxon>Reduviidae</taxon>
        <taxon>Triatominae</taxon>
        <taxon>Triatoma</taxon>
    </lineage>
</organism>
<dbReference type="GO" id="GO:0005975">
    <property type="term" value="P:carbohydrate metabolic process"/>
    <property type="evidence" value="ECO:0007669"/>
    <property type="project" value="InterPro"/>
</dbReference>
<reference evidence="2" key="1">
    <citation type="submission" date="2016-04" db="EMBL/GenBank/DDBJ databases">
        <authorList>
            <person name="Calderon-Fernandez G.M.Sr."/>
        </authorList>
    </citation>
    <scope>NUCLEOTIDE SEQUENCE</scope>
    <source>
        <strain evidence="2">Int1</strain>
        <tissue evidence="2">Integument</tissue>
    </source>
</reference>
<evidence type="ECO:0000256" key="1">
    <source>
        <dbReference type="ARBA" id="ARBA00006047"/>
    </source>
</evidence>
<comment type="similarity">
    <text evidence="1">Belongs to the glycogen phosphorylase family.</text>
</comment>
<dbReference type="EMBL" id="GEMB01001616">
    <property type="protein sequence ID" value="JAS01547.1"/>
    <property type="molecule type" value="Transcribed_RNA"/>
</dbReference>
<keyword evidence="2" id="KW-0328">Glycosyltransferase</keyword>
<protein>
    <submittedName>
        <fullName evidence="2">Glycogen phosphorylase</fullName>
        <ecNumber evidence="2">2.4.1.1</ecNumber>
    </submittedName>
</protein>
<dbReference type="Gene3D" id="3.40.50.2000">
    <property type="entry name" value="Glycogen Phosphorylase B"/>
    <property type="match status" value="1"/>
</dbReference>
<name>A0A171A136_TRIIF</name>
<dbReference type="Pfam" id="PF00343">
    <property type="entry name" value="Phosphorylase"/>
    <property type="match status" value="1"/>
</dbReference>
<dbReference type="InterPro" id="IPR000811">
    <property type="entry name" value="Glyco_trans_35"/>
</dbReference>
<keyword evidence="2" id="KW-0808">Transferase</keyword>
<dbReference type="EC" id="2.4.1.1" evidence="2"/>
<dbReference type="GO" id="GO:0008184">
    <property type="term" value="F:glycogen phosphorylase activity"/>
    <property type="evidence" value="ECO:0007669"/>
    <property type="project" value="InterPro"/>
</dbReference>
<proteinExistence type="inferred from homology"/>
<accession>A0A171A136</accession>
<dbReference type="AlphaFoldDB" id="A0A171A136"/>